<reference evidence="8 9" key="1">
    <citation type="submission" date="2020-08" db="EMBL/GenBank/DDBJ databases">
        <title>Sequencing the genomes of 1000 actinobacteria strains.</title>
        <authorList>
            <person name="Klenk H.-P."/>
        </authorList>
    </citation>
    <scope>NUCLEOTIDE SEQUENCE [LARGE SCALE GENOMIC DNA]</scope>
    <source>
        <strain evidence="8 9">DSM 20146</strain>
    </source>
</reference>
<feature type="transmembrane region" description="Helical" evidence="7">
    <location>
        <begin position="105"/>
        <end position="126"/>
    </location>
</feature>
<keyword evidence="5 7" id="KW-0811">Translocation</keyword>
<evidence type="ECO:0000256" key="5">
    <source>
        <dbReference type="ARBA" id="ARBA00023010"/>
    </source>
</evidence>
<comment type="subcellular location">
    <subcellularLocation>
        <location evidence="7">Cell membrane</location>
        <topology evidence="7">Multi-pass membrane protein</topology>
    </subcellularLocation>
    <subcellularLocation>
        <location evidence="1">Membrane</location>
        <topology evidence="1">Multi-pass membrane protein</topology>
    </subcellularLocation>
</comment>
<comment type="caution">
    <text evidence="8">The sequence shown here is derived from an EMBL/GenBank/DDBJ whole genome shotgun (WGS) entry which is preliminary data.</text>
</comment>
<evidence type="ECO:0000256" key="2">
    <source>
        <dbReference type="ARBA" id="ARBA00022692"/>
    </source>
</evidence>
<feature type="transmembrane region" description="Helical" evidence="7">
    <location>
        <begin position="213"/>
        <end position="232"/>
    </location>
</feature>
<feature type="transmembrane region" description="Helical" evidence="7">
    <location>
        <begin position="189"/>
        <end position="207"/>
    </location>
</feature>
<accession>A0A7W4YJP1</accession>
<dbReference type="Pfam" id="PF00902">
    <property type="entry name" value="TatC"/>
    <property type="match status" value="1"/>
</dbReference>
<comment type="subunit">
    <text evidence="7">The Tat system comprises two distinct complexes: a TatABC complex, containing multiple copies of TatA, TatB and TatC subunits, and a separate TatA complex, containing only TatA subunits. Substrates initially bind to the TatABC complex, which probably triggers association of the separate TatA complex to form the active translocon.</text>
</comment>
<keyword evidence="6 7" id="KW-0472">Membrane</keyword>
<gene>
    <name evidence="7" type="primary">tatC</name>
    <name evidence="8" type="ORF">FHX33_003071</name>
</gene>
<comment type="similarity">
    <text evidence="7">Belongs to the TatC family.</text>
</comment>
<evidence type="ECO:0000256" key="7">
    <source>
        <dbReference type="HAMAP-Rule" id="MF_00902"/>
    </source>
</evidence>
<keyword evidence="9" id="KW-1185">Reference proteome</keyword>
<dbReference type="GO" id="GO:0009977">
    <property type="term" value="F:proton motive force dependent protein transmembrane transporter activity"/>
    <property type="evidence" value="ECO:0007669"/>
    <property type="project" value="TreeGrafter"/>
</dbReference>
<evidence type="ECO:0000256" key="1">
    <source>
        <dbReference type="ARBA" id="ARBA00004141"/>
    </source>
</evidence>
<dbReference type="AlphaFoldDB" id="A0A7W4YJP1"/>
<name>A0A7W4YJP1_LEIAQ</name>
<dbReference type="RefSeq" id="WP_183428687.1">
    <property type="nucleotide sequence ID" value="NZ_JACHVP010000003.1"/>
</dbReference>
<organism evidence="8 9">
    <name type="scientific">Leifsonia aquatica</name>
    <name type="common">Corynebacterium aquaticum</name>
    <dbReference type="NCBI Taxonomy" id="144185"/>
    <lineage>
        <taxon>Bacteria</taxon>
        <taxon>Bacillati</taxon>
        <taxon>Actinomycetota</taxon>
        <taxon>Actinomycetes</taxon>
        <taxon>Micrococcales</taxon>
        <taxon>Microbacteriaceae</taxon>
        <taxon>Leifsonia</taxon>
    </lineage>
</organism>
<dbReference type="PRINTS" id="PR01840">
    <property type="entry name" value="TATCFAMILY"/>
</dbReference>
<dbReference type="EMBL" id="JACHVP010000003">
    <property type="protein sequence ID" value="MBB2968301.1"/>
    <property type="molecule type" value="Genomic_DNA"/>
</dbReference>
<feature type="transmembrane region" description="Helical" evidence="7">
    <location>
        <begin position="71"/>
        <end position="93"/>
    </location>
</feature>
<proteinExistence type="inferred from homology"/>
<evidence type="ECO:0000256" key="3">
    <source>
        <dbReference type="ARBA" id="ARBA00022927"/>
    </source>
</evidence>
<evidence type="ECO:0000313" key="8">
    <source>
        <dbReference type="EMBL" id="MBB2968301.1"/>
    </source>
</evidence>
<dbReference type="Proteomes" id="UP000538196">
    <property type="component" value="Unassembled WGS sequence"/>
</dbReference>
<dbReference type="PANTHER" id="PTHR30371:SF0">
    <property type="entry name" value="SEC-INDEPENDENT PROTEIN TRANSLOCASE PROTEIN TATC, CHLOROPLASTIC-RELATED"/>
    <property type="match status" value="1"/>
</dbReference>
<comment type="function">
    <text evidence="7">Part of the twin-arginine translocation (Tat) system that transports large folded proteins containing a characteristic twin-arginine motif in their signal peptide across membranes. Together with TatB, TatC is part of a receptor directly interacting with Tat signal peptides.</text>
</comment>
<dbReference type="HAMAP" id="MF_00902">
    <property type="entry name" value="TatC"/>
    <property type="match status" value="1"/>
</dbReference>
<feature type="transmembrane region" description="Helical" evidence="7">
    <location>
        <begin position="14"/>
        <end position="32"/>
    </location>
</feature>
<dbReference type="GO" id="GO:0033281">
    <property type="term" value="C:TAT protein transport complex"/>
    <property type="evidence" value="ECO:0007669"/>
    <property type="project" value="UniProtKB-UniRule"/>
</dbReference>
<evidence type="ECO:0000313" key="9">
    <source>
        <dbReference type="Proteomes" id="UP000538196"/>
    </source>
</evidence>
<dbReference type="GO" id="GO:0065002">
    <property type="term" value="P:intracellular protein transmembrane transport"/>
    <property type="evidence" value="ECO:0007669"/>
    <property type="project" value="TreeGrafter"/>
</dbReference>
<keyword evidence="4 7" id="KW-1133">Transmembrane helix</keyword>
<dbReference type="InterPro" id="IPR002033">
    <property type="entry name" value="TatC"/>
</dbReference>
<keyword evidence="7" id="KW-0813">Transport</keyword>
<protein>
    <recommendedName>
        <fullName evidence="7">Sec-independent protein translocase protein TatC</fullName>
    </recommendedName>
</protein>
<evidence type="ECO:0000256" key="6">
    <source>
        <dbReference type="ARBA" id="ARBA00023136"/>
    </source>
</evidence>
<keyword evidence="3 7" id="KW-0653">Protein transport</keyword>
<dbReference type="PANTHER" id="PTHR30371">
    <property type="entry name" value="SEC-INDEPENDENT PROTEIN TRANSLOCASE PROTEIN TATC"/>
    <property type="match status" value="1"/>
</dbReference>
<keyword evidence="7" id="KW-1003">Cell membrane</keyword>
<feature type="transmembrane region" description="Helical" evidence="7">
    <location>
        <begin position="157"/>
        <end position="177"/>
    </location>
</feature>
<dbReference type="GO" id="GO:0043953">
    <property type="term" value="P:protein transport by the Tat complex"/>
    <property type="evidence" value="ECO:0007669"/>
    <property type="project" value="UniProtKB-UniRule"/>
</dbReference>
<dbReference type="NCBIfam" id="TIGR00945">
    <property type="entry name" value="tatC"/>
    <property type="match status" value="1"/>
</dbReference>
<keyword evidence="2 7" id="KW-0812">Transmembrane</keyword>
<sequence length="255" mass="27482">MPIAGHLAELRRRLFRSAAALLAGAVAGWFLAAPVLDALRVPIEQIADTQHRMAELNYDTITGAFDLRMQVAITVGVIVSSPVWLFQIWAFLVPALSRRERLYGFGFFFTAVPLFLVGCAAGWFVLPHMVGVLTGFAPEQDAAIVQAKTYFDFVLKLVLAVGIAFVLPVAVVLLNFVGVLRAKTILRSWRVAIIAIALFTAIATPAADVLSMFVLAVPMVALYFAAAGVAALHDLRTDRRAAALLAASPTELPLP</sequence>
<evidence type="ECO:0000256" key="4">
    <source>
        <dbReference type="ARBA" id="ARBA00022989"/>
    </source>
</evidence>